<proteinExistence type="predicted"/>
<feature type="non-terminal residue" evidence="2">
    <location>
        <position position="1"/>
    </location>
</feature>
<dbReference type="OrthoDB" id="2405184at2759"/>
<dbReference type="AlphaFoldDB" id="A0A9N9JIV2"/>
<accession>A0A9N9JIV2</accession>
<feature type="compositionally biased region" description="Basic and acidic residues" evidence="1">
    <location>
        <begin position="14"/>
        <end position="23"/>
    </location>
</feature>
<name>A0A9N9JIV2_9GLOM</name>
<dbReference type="EMBL" id="CAJVPY010023280">
    <property type="protein sequence ID" value="CAG8784775.1"/>
    <property type="molecule type" value="Genomic_DNA"/>
</dbReference>
<evidence type="ECO:0000313" key="3">
    <source>
        <dbReference type="Proteomes" id="UP000789405"/>
    </source>
</evidence>
<reference evidence="2" key="1">
    <citation type="submission" date="2021-06" db="EMBL/GenBank/DDBJ databases">
        <authorList>
            <person name="Kallberg Y."/>
            <person name="Tangrot J."/>
            <person name="Rosling A."/>
        </authorList>
    </citation>
    <scope>NUCLEOTIDE SEQUENCE</scope>
    <source>
        <strain evidence="2">MA453B</strain>
    </source>
</reference>
<comment type="caution">
    <text evidence="2">The sequence shown here is derived from an EMBL/GenBank/DDBJ whole genome shotgun (WGS) entry which is preliminary data.</text>
</comment>
<sequence>IFSIFFSSEHKKELLKSSNDTRMESSNSNKENYDPVRRIFSNSGEDGYLRQRVIKNTLNPSRKRGRNPLSEICTNILDETLEIETEIIQEQITHQQEVNTTTTTRKKRKKKLSLCLQKVLK</sequence>
<dbReference type="Proteomes" id="UP000789405">
    <property type="component" value="Unassembled WGS sequence"/>
</dbReference>
<gene>
    <name evidence="2" type="ORF">DERYTH_LOCUS20165</name>
</gene>
<protein>
    <submittedName>
        <fullName evidence="2">13027_t:CDS:1</fullName>
    </submittedName>
</protein>
<evidence type="ECO:0000313" key="2">
    <source>
        <dbReference type="EMBL" id="CAG8784775.1"/>
    </source>
</evidence>
<keyword evidence="3" id="KW-1185">Reference proteome</keyword>
<evidence type="ECO:0000256" key="1">
    <source>
        <dbReference type="SAM" id="MobiDB-lite"/>
    </source>
</evidence>
<organism evidence="2 3">
    <name type="scientific">Dentiscutata erythropus</name>
    <dbReference type="NCBI Taxonomy" id="1348616"/>
    <lineage>
        <taxon>Eukaryota</taxon>
        <taxon>Fungi</taxon>
        <taxon>Fungi incertae sedis</taxon>
        <taxon>Mucoromycota</taxon>
        <taxon>Glomeromycotina</taxon>
        <taxon>Glomeromycetes</taxon>
        <taxon>Diversisporales</taxon>
        <taxon>Gigasporaceae</taxon>
        <taxon>Dentiscutata</taxon>
    </lineage>
</organism>
<feature type="region of interest" description="Disordered" evidence="1">
    <location>
        <begin position="14"/>
        <end position="37"/>
    </location>
</feature>